<comment type="caution">
    <text evidence="1">The sequence shown here is derived from an EMBL/GenBank/DDBJ whole genome shotgun (WGS) entry which is preliminary data.</text>
</comment>
<dbReference type="EMBL" id="BTSX01000004">
    <property type="protein sequence ID" value="GMS97448.1"/>
    <property type="molecule type" value="Genomic_DNA"/>
</dbReference>
<name>A0AAV5TTA0_9BILA</name>
<feature type="non-terminal residue" evidence="1">
    <location>
        <position position="1"/>
    </location>
</feature>
<gene>
    <name evidence="1" type="ORF">PENTCL1PPCAC_19623</name>
</gene>
<accession>A0AAV5TTA0</accession>
<evidence type="ECO:0000313" key="2">
    <source>
        <dbReference type="Proteomes" id="UP001432027"/>
    </source>
</evidence>
<feature type="non-terminal residue" evidence="1">
    <location>
        <position position="106"/>
    </location>
</feature>
<sequence length="106" mass="12501">AISNANLLFPGKSHEIVEVDESKYQLIGFPQAALNETEVGIRFTCDTEAPFEFDVQFVLRSSSCHKEFFDARSEERIRDRLQFYFENEDQIPVEYHYDTMVFYKSE</sequence>
<evidence type="ECO:0000313" key="1">
    <source>
        <dbReference type="EMBL" id="GMS97448.1"/>
    </source>
</evidence>
<reference evidence="1" key="1">
    <citation type="submission" date="2023-10" db="EMBL/GenBank/DDBJ databases">
        <title>Genome assembly of Pristionchus species.</title>
        <authorList>
            <person name="Yoshida K."/>
            <person name="Sommer R.J."/>
        </authorList>
    </citation>
    <scope>NUCLEOTIDE SEQUENCE</scope>
    <source>
        <strain evidence="1">RS0144</strain>
    </source>
</reference>
<organism evidence="1 2">
    <name type="scientific">Pristionchus entomophagus</name>
    <dbReference type="NCBI Taxonomy" id="358040"/>
    <lineage>
        <taxon>Eukaryota</taxon>
        <taxon>Metazoa</taxon>
        <taxon>Ecdysozoa</taxon>
        <taxon>Nematoda</taxon>
        <taxon>Chromadorea</taxon>
        <taxon>Rhabditida</taxon>
        <taxon>Rhabditina</taxon>
        <taxon>Diplogasteromorpha</taxon>
        <taxon>Diplogasteroidea</taxon>
        <taxon>Neodiplogasteridae</taxon>
        <taxon>Pristionchus</taxon>
    </lineage>
</organism>
<proteinExistence type="predicted"/>
<protein>
    <submittedName>
        <fullName evidence="1">Uncharacterized protein</fullName>
    </submittedName>
</protein>
<dbReference type="AlphaFoldDB" id="A0AAV5TTA0"/>
<dbReference type="Proteomes" id="UP001432027">
    <property type="component" value="Unassembled WGS sequence"/>
</dbReference>
<keyword evidence="2" id="KW-1185">Reference proteome</keyword>